<dbReference type="InterPro" id="IPR035681">
    <property type="entry name" value="ComA-like_MBL"/>
</dbReference>
<evidence type="ECO:0000313" key="3">
    <source>
        <dbReference type="Proteomes" id="UP000229816"/>
    </source>
</evidence>
<dbReference type="Gene3D" id="3.60.15.10">
    <property type="entry name" value="Ribonuclease Z/Hydroxyacylglutathione hydrolase-like"/>
    <property type="match status" value="1"/>
</dbReference>
<dbReference type="PANTHER" id="PTHR30619">
    <property type="entry name" value="DNA INTERNALIZATION/COMPETENCE PROTEIN COMEC/REC2"/>
    <property type="match status" value="1"/>
</dbReference>
<dbReference type="AlphaFoldDB" id="A0A2M8ET50"/>
<name>A0A2M8ET50_9BACT</name>
<dbReference type="InterPro" id="IPR036866">
    <property type="entry name" value="RibonucZ/Hydroxyglut_hydro"/>
</dbReference>
<evidence type="ECO:0000259" key="1">
    <source>
        <dbReference type="SMART" id="SM00849"/>
    </source>
</evidence>
<protein>
    <recommendedName>
        <fullName evidence="1">Metallo-beta-lactamase domain-containing protein</fullName>
    </recommendedName>
</protein>
<dbReference type="InterPro" id="IPR001279">
    <property type="entry name" value="Metallo-B-lactamas"/>
</dbReference>
<dbReference type="SMART" id="SM00849">
    <property type="entry name" value="Lactamase_B"/>
    <property type="match status" value="1"/>
</dbReference>
<gene>
    <name evidence="2" type="ORF">CO054_00910</name>
</gene>
<organism evidence="2 3">
    <name type="scientific">Candidatus Shapirobacteria bacterium CG_4_9_14_0_2_um_filter_39_11</name>
    <dbReference type="NCBI Taxonomy" id="1974478"/>
    <lineage>
        <taxon>Bacteria</taxon>
        <taxon>Candidatus Shapironibacteriota</taxon>
    </lineage>
</organism>
<dbReference type="SUPFAM" id="SSF56281">
    <property type="entry name" value="Metallo-hydrolase/oxidoreductase"/>
    <property type="match status" value="1"/>
</dbReference>
<dbReference type="InterPro" id="IPR052159">
    <property type="entry name" value="Competence_DNA_uptake"/>
</dbReference>
<evidence type="ECO:0000313" key="2">
    <source>
        <dbReference type="EMBL" id="PJC28288.1"/>
    </source>
</evidence>
<accession>A0A2M8ET50</accession>
<dbReference type="EMBL" id="PFSF01000020">
    <property type="protein sequence ID" value="PJC28288.1"/>
    <property type="molecule type" value="Genomic_DNA"/>
</dbReference>
<proteinExistence type="predicted"/>
<dbReference type="Proteomes" id="UP000229816">
    <property type="component" value="Unassembled WGS sequence"/>
</dbReference>
<dbReference type="Pfam" id="PF00753">
    <property type="entry name" value="Lactamase_B"/>
    <property type="match status" value="1"/>
</dbReference>
<sequence>MRGIEVTKKLIFWLILTAILLWAGVFSLPDNRLHLVFCDVGQGDAILITYRQTQILVDGGPNNKVLGCLADNIPFWDRTLEMVILTHPEADHFSGLIDVIKRYNVKQFVVNSIIPESAGLPSEAPPAGGAKLGFWEFYQVVLDEKVNIYSPQAGDQLKIGPIELLVLWPKEKLGNQELWLGKLNETSIVLQLSFGNFDALLTGDIDFDVEKQVNLSRQRGEIEVLKIAHHGSKYSTGEEFLKKIKPQLAVISVGKNSFGHPTKEVIEKLRDLDIKILRTDQEGEIKIVSDGKNWYTTK</sequence>
<reference evidence="3" key="1">
    <citation type="submission" date="2017-09" db="EMBL/GenBank/DDBJ databases">
        <title>Depth-based differentiation of microbial function through sediment-hosted aquifers and enrichment of novel symbionts in the deep terrestrial subsurface.</title>
        <authorList>
            <person name="Probst A.J."/>
            <person name="Ladd B."/>
            <person name="Jarett J.K."/>
            <person name="Geller-Mcgrath D.E."/>
            <person name="Sieber C.M.K."/>
            <person name="Emerson J.B."/>
            <person name="Anantharaman K."/>
            <person name="Thomas B.C."/>
            <person name="Malmstrom R."/>
            <person name="Stieglmeier M."/>
            <person name="Klingl A."/>
            <person name="Woyke T."/>
            <person name="Ryan C.M."/>
            <person name="Banfield J.F."/>
        </authorList>
    </citation>
    <scope>NUCLEOTIDE SEQUENCE [LARGE SCALE GENOMIC DNA]</scope>
</reference>
<dbReference type="PANTHER" id="PTHR30619:SF1">
    <property type="entry name" value="RECOMBINATION PROTEIN 2"/>
    <property type="match status" value="1"/>
</dbReference>
<comment type="caution">
    <text evidence="2">The sequence shown here is derived from an EMBL/GenBank/DDBJ whole genome shotgun (WGS) entry which is preliminary data.</text>
</comment>
<dbReference type="CDD" id="cd07731">
    <property type="entry name" value="ComA-like_MBL-fold"/>
    <property type="match status" value="1"/>
</dbReference>
<feature type="domain" description="Metallo-beta-lactamase" evidence="1">
    <location>
        <begin position="42"/>
        <end position="255"/>
    </location>
</feature>